<organism evidence="1 2">
    <name type="scientific">Bombilactobacillus folatiphilus</name>
    <dbReference type="NCBI Taxonomy" id="2923362"/>
    <lineage>
        <taxon>Bacteria</taxon>
        <taxon>Bacillati</taxon>
        <taxon>Bacillota</taxon>
        <taxon>Bacilli</taxon>
        <taxon>Lactobacillales</taxon>
        <taxon>Lactobacillaceae</taxon>
        <taxon>Bombilactobacillus</taxon>
    </lineage>
</organism>
<keyword evidence="2" id="KW-1185">Reference proteome</keyword>
<dbReference type="RefSeq" id="WP_249513744.1">
    <property type="nucleotide sequence ID" value="NZ_CP093366.1"/>
</dbReference>
<dbReference type="PANTHER" id="PTHR38440">
    <property type="entry name" value="UPF0398 PROTEIN YPSA"/>
    <property type="match status" value="1"/>
</dbReference>
<proteinExistence type="predicted"/>
<dbReference type="Proteomes" id="UP000831495">
    <property type="component" value="Chromosome"/>
</dbReference>
<dbReference type="EMBL" id="CP093366">
    <property type="protein sequence ID" value="UQS81479.1"/>
    <property type="molecule type" value="Genomic_DNA"/>
</dbReference>
<sequence>MQRVQNLWVGGYRSFELQIFKDDDPKAKVIEDFLEMRLRDYCEKGLKWILTGAQLGIEQTTVRVAKRPIFQEYQLQTAVILPFEGMADRWNDQNKQRFSQTVQTTDYFNSVSHTGYQGPQQFKNWQQFMLSHTDGSFFVYDLDVPGKCQYEYMAITQYQKYHDYDCQLASFYDLQDFVNDRQEF</sequence>
<dbReference type="Pfam" id="PF06908">
    <property type="entry name" value="YpsA"/>
    <property type="match status" value="1"/>
</dbReference>
<dbReference type="PIRSF" id="PIRSF021290">
    <property type="entry name" value="DUF1273"/>
    <property type="match status" value="1"/>
</dbReference>
<evidence type="ECO:0000313" key="2">
    <source>
        <dbReference type="Proteomes" id="UP000831495"/>
    </source>
</evidence>
<dbReference type="InterPro" id="IPR010697">
    <property type="entry name" value="YspA"/>
</dbReference>
<evidence type="ECO:0000313" key="1">
    <source>
        <dbReference type="EMBL" id="UQS81479.1"/>
    </source>
</evidence>
<accession>A0ABY4P792</accession>
<name>A0ABY4P792_9LACO</name>
<protein>
    <submittedName>
        <fullName evidence="1">SLOG family protein</fullName>
    </submittedName>
</protein>
<gene>
    <name evidence="1" type="ORF">MOO45_04440</name>
</gene>
<dbReference type="Gene3D" id="3.40.50.450">
    <property type="match status" value="1"/>
</dbReference>
<dbReference type="PANTHER" id="PTHR38440:SF1">
    <property type="entry name" value="UPF0398 PROTEIN SPR0331"/>
    <property type="match status" value="1"/>
</dbReference>
<dbReference type="NCBIfam" id="NF010181">
    <property type="entry name" value="PRK13660.1"/>
    <property type="match status" value="1"/>
</dbReference>
<dbReference type="SUPFAM" id="SSF102405">
    <property type="entry name" value="MCP/YpsA-like"/>
    <property type="match status" value="1"/>
</dbReference>
<reference evidence="1" key="1">
    <citation type="journal article" date="2022" name="Int. J. Syst. Evol. Microbiol.">
        <title>Apilactobacillus apisilvae sp. nov., Nicolia spurrieriana gen. nov. sp. nov., Bombilactobacillus folatiphilus sp. nov. and Bombilactobacillus thymidiniphilus sp. nov., four new lactic acid bacterial isolates from stingless bees Tetragonula carbonaria and Austroplebeia australis.</title>
        <authorList>
            <person name="Oliphant S.A."/>
            <person name="Watson-Haigh N.S."/>
            <person name="Sumby K.M."/>
            <person name="Gardner J."/>
            <person name="Groom S."/>
            <person name="Jiranek V."/>
        </authorList>
    </citation>
    <scope>NUCLEOTIDE SEQUENCE</scope>
    <source>
        <strain evidence="1">SG4_D2</strain>
    </source>
</reference>